<dbReference type="EMBL" id="BNJK01000001">
    <property type="protein sequence ID" value="GHO90559.1"/>
    <property type="molecule type" value="Genomic_DNA"/>
</dbReference>
<dbReference type="AlphaFoldDB" id="A0A8J3IG32"/>
<proteinExistence type="predicted"/>
<organism evidence="2 3">
    <name type="scientific">Reticulibacter mediterranei</name>
    <dbReference type="NCBI Taxonomy" id="2778369"/>
    <lineage>
        <taxon>Bacteria</taxon>
        <taxon>Bacillati</taxon>
        <taxon>Chloroflexota</taxon>
        <taxon>Ktedonobacteria</taxon>
        <taxon>Ktedonobacterales</taxon>
        <taxon>Reticulibacteraceae</taxon>
        <taxon>Reticulibacter</taxon>
    </lineage>
</organism>
<evidence type="ECO:0000313" key="3">
    <source>
        <dbReference type="Proteomes" id="UP000597444"/>
    </source>
</evidence>
<feature type="compositionally biased region" description="Polar residues" evidence="1">
    <location>
        <begin position="40"/>
        <end position="54"/>
    </location>
</feature>
<accession>A0A8J3IG32</accession>
<dbReference type="RefSeq" id="WP_220201512.1">
    <property type="nucleotide sequence ID" value="NZ_BNJK01000001.1"/>
</dbReference>
<sequence length="68" mass="7696">MTDIRLNLTLEETNIVLEALGQMPYARVYLLIAKVQQQATVHLHEQQQPSPEKQNQNEKPAESTGGPR</sequence>
<comment type="caution">
    <text evidence="2">The sequence shown here is derived from an EMBL/GenBank/DDBJ whole genome shotgun (WGS) entry which is preliminary data.</text>
</comment>
<feature type="region of interest" description="Disordered" evidence="1">
    <location>
        <begin position="40"/>
        <end position="68"/>
    </location>
</feature>
<reference evidence="2" key="1">
    <citation type="submission" date="2020-10" db="EMBL/GenBank/DDBJ databases">
        <title>Taxonomic study of unclassified bacteria belonging to the class Ktedonobacteria.</title>
        <authorList>
            <person name="Yabe S."/>
            <person name="Wang C.M."/>
            <person name="Zheng Y."/>
            <person name="Sakai Y."/>
            <person name="Cavaletti L."/>
            <person name="Monciardini P."/>
            <person name="Donadio S."/>
        </authorList>
    </citation>
    <scope>NUCLEOTIDE SEQUENCE</scope>
    <source>
        <strain evidence="2">ID150040</strain>
    </source>
</reference>
<gene>
    <name evidence="2" type="ORF">KSF_006070</name>
</gene>
<evidence type="ECO:0000256" key="1">
    <source>
        <dbReference type="SAM" id="MobiDB-lite"/>
    </source>
</evidence>
<protein>
    <submittedName>
        <fullName evidence="2">Uncharacterized protein</fullName>
    </submittedName>
</protein>
<dbReference type="Proteomes" id="UP000597444">
    <property type="component" value="Unassembled WGS sequence"/>
</dbReference>
<evidence type="ECO:0000313" key="2">
    <source>
        <dbReference type="EMBL" id="GHO90559.1"/>
    </source>
</evidence>
<name>A0A8J3IG32_9CHLR</name>
<keyword evidence="3" id="KW-1185">Reference proteome</keyword>